<name>A0ABP7KC96_9RHOB</name>
<evidence type="ECO:0000256" key="1">
    <source>
        <dbReference type="SAM" id="SignalP"/>
    </source>
</evidence>
<sequence length="197" mass="21565">MKSALELLLRAAFSLLVIAPLPLGATQNDTRNYWAPYLELLMTNYVSLWAHDPVIIESLRAANRDHIITTRAQIGDLDHAWTTGQAEDLVAAILQNPASEFLRKQFPSYDGALTEAILTDENGITIAMSQKTTDYWQGDEVKHAHTVPVGPRAIYVGEMEIDTSTGAYQGQVSMTITDPDTGKPIGALTLGMVPELL</sequence>
<evidence type="ECO:0000313" key="3">
    <source>
        <dbReference type="Proteomes" id="UP001399917"/>
    </source>
</evidence>
<feature type="chain" id="PRO_5045910444" evidence="1">
    <location>
        <begin position="20"/>
        <end position="197"/>
    </location>
</feature>
<organism evidence="2 3">
    <name type="scientific">Celeribacter arenosi</name>
    <dbReference type="NCBI Taxonomy" id="792649"/>
    <lineage>
        <taxon>Bacteria</taxon>
        <taxon>Pseudomonadati</taxon>
        <taxon>Pseudomonadota</taxon>
        <taxon>Alphaproteobacteria</taxon>
        <taxon>Rhodobacterales</taxon>
        <taxon>Roseobacteraceae</taxon>
        <taxon>Celeribacter</taxon>
    </lineage>
</organism>
<keyword evidence="3" id="KW-1185">Reference proteome</keyword>
<feature type="signal peptide" evidence="1">
    <location>
        <begin position="1"/>
        <end position="19"/>
    </location>
</feature>
<proteinExistence type="predicted"/>
<evidence type="ECO:0000313" key="2">
    <source>
        <dbReference type="EMBL" id="GAA3872701.1"/>
    </source>
</evidence>
<gene>
    <name evidence="2" type="ORF">GCM10022404_23200</name>
</gene>
<keyword evidence="1" id="KW-0732">Signal</keyword>
<comment type="caution">
    <text evidence="2">The sequence shown here is derived from an EMBL/GenBank/DDBJ whole genome shotgun (WGS) entry which is preliminary data.</text>
</comment>
<protein>
    <submittedName>
        <fullName evidence="2">Uncharacterized protein</fullName>
    </submittedName>
</protein>
<dbReference type="Proteomes" id="UP001399917">
    <property type="component" value="Unassembled WGS sequence"/>
</dbReference>
<reference evidence="3" key="1">
    <citation type="journal article" date="2019" name="Int. J. Syst. Evol. Microbiol.">
        <title>The Global Catalogue of Microorganisms (GCM) 10K type strain sequencing project: providing services to taxonomists for standard genome sequencing and annotation.</title>
        <authorList>
            <consortium name="The Broad Institute Genomics Platform"/>
            <consortium name="The Broad Institute Genome Sequencing Center for Infectious Disease"/>
            <person name="Wu L."/>
            <person name="Ma J."/>
        </authorList>
    </citation>
    <scope>NUCLEOTIDE SEQUENCE [LARGE SCALE GENOMIC DNA]</scope>
    <source>
        <strain evidence="3">JCM 17190</strain>
    </source>
</reference>
<dbReference type="RefSeq" id="WP_344847331.1">
    <property type="nucleotide sequence ID" value="NZ_BAABDF010000007.1"/>
</dbReference>
<accession>A0ABP7KC96</accession>
<dbReference type="EMBL" id="BAABDF010000007">
    <property type="protein sequence ID" value="GAA3872701.1"/>
    <property type="molecule type" value="Genomic_DNA"/>
</dbReference>